<dbReference type="Pfam" id="PF13085">
    <property type="entry name" value="Fer2_3"/>
    <property type="match status" value="1"/>
</dbReference>
<dbReference type="InterPro" id="IPR017896">
    <property type="entry name" value="4Fe4S_Fe-S-bd"/>
</dbReference>
<gene>
    <name evidence="14" type="ORF">ENJ61_05830</name>
</gene>
<dbReference type="Proteomes" id="UP000885792">
    <property type="component" value="Unassembled WGS sequence"/>
</dbReference>
<dbReference type="EC" id="1.3.5.1" evidence="11"/>
<dbReference type="InterPro" id="IPR012675">
    <property type="entry name" value="Beta-grasp_dom_sf"/>
</dbReference>
<dbReference type="InterPro" id="IPR050573">
    <property type="entry name" value="SDH/FRD_Iron-Sulfur"/>
</dbReference>
<dbReference type="InterPro" id="IPR036010">
    <property type="entry name" value="2Fe-2S_ferredoxin-like_sf"/>
</dbReference>
<comment type="cofactor">
    <cofactor evidence="11">
        <name>[3Fe-4S] cluster</name>
        <dbReference type="ChEBI" id="CHEBI:21137"/>
    </cofactor>
    <text evidence="11">Binds 1 [3Fe-4S] cluster.</text>
</comment>
<keyword evidence="4" id="KW-0816">Tricarboxylic acid cycle</keyword>
<dbReference type="GO" id="GO:0051538">
    <property type="term" value="F:3 iron, 4 sulfur cluster binding"/>
    <property type="evidence" value="ECO:0007669"/>
    <property type="project" value="UniProtKB-KW"/>
</dbReference>
<dbReference type="Pfam" id="PF13183">
    <property type="entry name" value="Fer4_8"/>
    <property type="match status" value="1"/>
</dbReference>
<dbReference type="InterPro" id="IPR025192">
    <property type="entry name" value="Succ_DH/fum_Rdtase_N"/>
</dbReference>
<accession>A0A7C5L620</accession>
<comment type="caution">
    <text evidence="14">The sequence shown here is derived from an EMBL/GenBank/DDBJ whole genome shotgun (WGS) entry which is preliminary data.</text>
</comment>
<evidence type="ECO:0000259" key="13">
    <source>
        <dbReference type="PROSITE" id="PS51379"/>
    </source>
</evidence>
<dbReference type="GO" id="GO:0051537">
    <property type="term" value="F:2 iron, 2 sulfur cluster binding"/>
    <property type="evidence" value="ECO:0007669"/>
    <property type="project" value="UniProtKB-KW"/>
</dbReference>
<evidence type="ECO:0000256" key="11">
    <source>
        <dbReference type="RuleBase" id="RU361237"/>
    </source>
</evidence>
<dbReference type="InterPro" id="IPR017900">
    <property type="entry name" value="4Fe4S_Fe_S_CS"/>
</dbReference>
<evidence type="ECO:0000313" key="14">
    <source>
        <dbReference type="EMBL" id="HHJ64411.1"/>
    </source>
</evidence>
<feature type="domain" description="4Fe-4S ferredoxin-type" evidence="13">
    <location>
        <begin position="177"/>
        <end position="206"/>
    </location>
</feature>
<evidence type="ECO:0000256" key="2">
    <source>
        <dbReference type="ARBA" id="ARBA00009433"/>
    </source>
</evidence>
<dbReference type="Gene3D" id="3.10.20.30">
    <property type="match status" value="1"/>
</dbReference>
<dbReference type="AlphaFoldDB" id="A0A7C5L620"/>
<keyword evidence="7" id="KW-0560">Oxidoreductase</keyword>
<keyword evidence="3 11" id="KW-0004">4Fe-4S</keyword>
<comment type="catalytic activity">
    <reaction evidence="11">
        <text>a menaquinone + succinate = a menaquinol + fumarate</text>
        <dbReference type="Rhea" id="RHEA:27834"/>
        <dbReference type="Rhea" id="RHEA-COMP:9537"/>
        <dbReference type="Rhea" id="RHEA-COMP:9539"/>
        <dbReference type="ChEBI" id="CHEBI:16374"/>
        <dbReference type="ChEBI" id="CHEBI:18151"/>
        <dbReference type="ChEBI" id="CHEBI:29806"/>
        <dbReference type="ChEBI" id="CHEBI:30031"/>
        <dbReference type="EC" id="1.3.5.1"/>
    </reaction>
</comment>
<evidence type="ECO:0000256" key="7">
    <source>
        <dbReference type="ARBA" id="ARBA00023002"/>
    </source>
</evidence>
<protein>
    <recommendedName>
        <fullName evidence="11">Fumarate reductase iron-sulfur subunit</fullName>
        <ecNumber evidence="11">1.3.5.1</ecNumber>
    </recommendedName>
</protein>
<comment type="cofactor">
    <cofactor evidence="11">
        <name>[4Fe-4S] cluster</name>
        <dbReference type="ChEBI" id="CHEBI:49883"/>
    </cofactor>
    <text evidence="11">Binds 1 [4Fe-4S] cluster.</text>
</comment>
<keyword evidence="8 11" id="KW-0408">Iron</keyword>
<dbReference type="PANTHER" id="PTHR11921">
    <property type="entry name" value="SUCCINATE DEHYDROGENASE IRON-SULFUR PROTEIN"/>
    <property type="match status" value="1"/>
</dbReference>
<evidence type="ECO:0000256" key="10">
    <source>
        <dbReference type="ARBA" id="ARBA00023291"/>
    </source>
</evidence>
<reference evidence="14" key="1">
    <citation type="journal article" date="2020" name="mSystems">
        <title>Genome- and Community-Level Interaction Insights into Carbon Utilization and Element Cycling Functions of Hydrothermarchaeota in Hydrothermal Sediment.</title>
        <authorList>
            <person name="Zhou Z."/>
            <person name="Liu Y."/>
            <person name="Xu W."/>
            <person name="Pan J."/>
            <person name="Luo Z.H."/>
            <person name="Li M."/>
        </authorList>
    </citation>
    <scope>NUCLEOTIDE SEQUENCE [LARGE SCALE GENOMIC DNA]</scope>
    <source>
        <strain evidence="14">HyVt-501</strain>
    </source>
</reference>
<dbReference type="Gene3D" id="1.10.1060.10">
    <property type="entry name" value="Alpha-helical ferredoxin"/>
    <property type="match status" value="1"/>
</dbReference>
<dbReference type="GO" id="GO:0046872">
    <property type="term" value="F:metal ion binding"/>
    <property type="evidence" value="ECO:0007669"/>
    <property type="project" value="UniProtKB-KW"/>
</dbReference>
<dbReference type="PROSITE" id="PS51379">
    <property type="entry name" value="4FE4S_FER_2"/>
    <property type="match status" value="1"/>
</dbReference>
<dbReference type="InterPro" id="IPR009051">
    <property type="entry name" value="Helical_ferredxn"/>
</dbReference>
<dbReference type="GO" id="GO:0008177">
    <property type="term" value="F:succinate dehydrogenase (quinone) activity"/>
    <property type="evidence" value="ECO:0007669"/>
    <property type="project" value="UniProtKB-EC"/>
</dbReference>
<keyword evidence="10 11" id="KW-0003">3Fe-4S</keyword>
<evidence type="ECO:0000256" key="4">
    <source>
        <dbReference type="ARBA" id="ARBA00022532"/>
    </source>
</evidence>
<proteinExistence type="inferred from homology"/>
<dbReference type="GO" id="GO:0009055">
    <property type="term" value="F:electron transfer activity"/>
    <property type="evidence" value="ECO:0007669"/>
    <property type="project" value="InterPro"/>
</dbReference>
<feature type="domain" description="2Fe-2S ferredoxin-type" evidence="12">
    <location>
        <begin position="1"/>
        <end position="86"/>
    </location>
</feature>
<dbReference type="GO" id="GO:0006099">
    <property type="term" value="P:tricarboxylic acid cycle"/>
    <property type="evidence" value="ECO:0007669"/>
    <property type="project" value="UniProtKB-KW"/>
</dbReference>
<sequence length="231" mass="26120">MRVKLRRFREGSFHTEEYSLEDVEGLTVLELLYRIREELDPSLSFRAMCRSSVCGTCTLKINGEHRLACNTRVEGEEILLEPPDVFPPLKDLVVSQDSIPDRLRKAKVWVVPGDREAGPAEVGRISRPRDCILCGVCDSVCPPLIEGKAFGGPLLFTRFYSVFDDPRDGRGEERLGDILPFNVQSCVHCGNCNLFCPKGCMPERWITLTESRLLRGGYISRKEEDFGFLGF</sequence>
<evidence type="ECO:0000256" key="5">
    <source>
        <dbReference type="ARBA" id="ARBA00022714"/>
    </source>
</evidence>
<comment type="cofactor">
    <cofactor evidence="11">
        <name>[2Fe-2S] cluster</name>
        <dbReference type="ChEBI" id="CHEBI:190135"/>
    </cofactor>
    <text evidence="11">Binds 1 [2Fe-2S] cluster.</text>
</comment>
<evidence type="ECO:0000256" key="9">
    <source>
        <dbReference type="ARBA" id="ARBA00023014"/>
    </source>
</evidence>
<dbReference type="PANTHER" id="PTHR11921:SF29">
    <property type="entry name" value="SUCCINATE DEHYDROGENASE [UBIQUINONE] IRON-SULFUR SUBUNIT, MITOCHONDRIAL"/>
    <property type="match status" value="1"/>
</dbReference>
<comment type="similarity">
    <text evidence="2 11">Belongs to the succinate dehydrogenase/fumarate reductase iron-sulfur protein family.</text>
</comment>
<dbReference type="NCBIfam" id="TIGR00384">
    <property type="entry name" value="dhsB"/>
    <property type="match status" value="1"/>
</dbReference>
<dbReference type="EMBL" id="DRNB01000208">
    <property type="protein sequence ID" value="HHJ64411.1"/>
    <property type="molecule type" value="Genomic_DNA"/>
</dbReference>
<dbReference type="GO" id="GO:0022904">
    <property type="term" value="P:respiratory electron transport chain"/>
    <property type="evidence" value="ECO:0007669"/>
    <property type="project" value="TreeGrafter"/>
</dbReference>
<dbReference type="GO" id="GO:0051539">
    <property type="term" value="F:4 iron, 4 sulfur cluster binding"/>
    <property type="evidence" value="ECO:0007669"/>
    <property type="project" value="UniProtKB-KW"/>
</dbReference>
<keyword evidence="6 11" id="KW-0479">Metal-binding</keyword>
<keyword evidence="9 11" id="KW-0411">Iron-sulfur</keyword>
<evidence type="ECO:0000256" key="8">
    <source>
        <dbReference type="ARBA" id="ARBA00023004"/>
    </source>
</evidence>
<evidence type="ECO:0000259" key="12">
    <source>
        <dbReference type="PROSITE" id="PS51085"/>
    </source>
</evidence>
<evidence type="ECO:0000256" key="6">
    <source>
        <dbReference type="ARBA" id="ARBA00022723"/>
    </source>
</evidence>
<dbReference type="PROSITE" id="PS51085">
    <property type="entry name" value="2FE2S_FER_2"/>
    <property type="match status" value="1"/>
</dbReference>
<name>A0A7C5L620_AQUAO</name>
<evidence type="ECO:0000256" key="1">
    <source>
        <dbReference type="ARBA" id="ARBA00004894"/>
    </source>
</evidence>
<dbReference type="InterPro" id="IPR001041">
    <property type="entry name" value="2Fe-2S_ferredoxin-type"/>
</dbReference>
<dbReference type="InterPro" id="IPR004489">
    <property type="entry name" value="Succ_DH/fum_Rdtase_Fe-S"/>
</dbReference>
<dbReference type="PROSITE" id="PS00198">
    <property type="entry name" value="4FE4S_FER_1"/>
    <property type="match status" value="2"/>
</dbReference>
<keyword evidence="5 11" id="KW-0001">2Fe-2S</keyword>
<organism evidence="14">
    <name type="scientific">Aquifex aeolicus</name>
    <dbReference type="NCBI Taxonomy" id="63363"/>
    <lineage>
        <taxon>Bacteria</taxon>
        <taxon>Pseudomonadati</taxon>
        <taxon>Aquificota</taxon>
        <taxon>Aquificia</taxon>
        <taxon>Aquificales</taxon>
        <taxon>Aquificaceae</taxon>
        <taxon>Aquifex</taxon>
    </lineage>
</organism>
<dbReference type="SUPFAM" id="SSF46548">
    <property type="entry name" value="alpha-helical ferredoxin"/>
    <property type="match status" value="1"/>
</dbReference>
<evidence type="ECO:0000256" key="3">
    <source>
        <dbReference type="ARBA" id="ARBA00022485"/>
    </source>
</evidence>
<dbReference type="SUPFAM" id="SSF54292">
    <property type="entry name" value="2Fe-2S ferredoxin-like"/>
    <property type="match status" value="1"/>
</dbReference>
<comment type="pathway">
    <text evidence="1">Carbohydrate metabolism; tricarboxylic acid cycle; fumarate from succinate (bacterial route): step 1/1.</text>
</comment>